<comment type="caution">
    <text evidence="1">The sequence shown here is derived from an EMBL/GenBank/DDBJ whole genome shotgun (WGS) entry which is preliminary data.</text>
</comment>
<keyword evidence="2" id="KW-1185">Reference proteome</keyword>
<dbReference type="EMBL" id="BGPR01002193">
    <property type="protein sequence ID" value="GBM69408.1"/>
    <property type="molecule type" value="Genomic_DNA"/>
</dbReference>
<accession>A0A4Y2HVU4</accession>
<name>A0A4Y2HVU4_ARAVE</name>
<dbReference type="Proteomes" id="UP000499080">
    <property type="component" value="Unassembled WGS sequence"/>
</dbReference>
<sequence length="125" mass="14522">MPIVTRKILSEERRGEYMTRLKKSTVWFFNKKITVGCKQQIQRLDMLRTKYLTAGIPLLNQQCYPKLLKQHLAKEDDVLQPVARHVPVTLYRLKSVEKAGLSKSISSFHGISRDDCTLRDWCCPS</sequence>
<organism evidence="1 2">
    <name type="scientific">Araneus ventricosus</name>
    <name type="common">Orbweaver spider</name>
    <name type="synonym">Epeira ventricosa</name>
    <dbReference type="NCBI Taxonomy" id="182803"/>
    <lineage>
        <taxon>Eukaryota</taxon>
        <taxon>Metazoa</taxon>
        <taxon>Ecdysozoa</taxon>
        <taxon>Arthropoda</taxon>
        <taxon>Chelicerata</taxon>
        <taxon>Arachnida</taxon>
        <taxon>Araneae</taxon>
        <taxon>Araneomorphae</taxon>
        <taxon>Entelegynae</taxon>
        <taxon>Araneoidea</taxon>
        <taxon>Araneidae</taxon>
        <taxon>Araneus</taxon>
    </lineage>
</organism>
<reference evidence="1 2" key="1">
    <citation type="journal article" date="2019" name="Sci. Rep.">
        <title>Orb-weaving spider Araneus ventricosus genome elucidates the spidroin gene catalogue.</title>
        <authorList>
            <person name="Kono N."/>
            <person name="Nakamura H."/>
            <person name="Ohtoshi R."/>
            <person name="Moran D.A.P."/>
            <person name="Shinohara A."/>
            <person name="Yoshida Y."/>
            <person name="Fujiwara M."/>
            <person name="Mori M."/>
            <person name="Tomita M."/>
            <person name="Arakawa K."/>
        </authorList>
    </citation>
    <scope>NUCLEOTIDE SEQUENCE [LARGE SCALE GENOMIC DNA]</scope>
</reference>
<gene>
    <name evidence="1" type="ORF">AVEN_158716_1</name>
</gene>
<protein>
    <submittedName>
        <fullName evidence="1">Uncharacterized protein</fullName>
    </submittedName>
</protein>
<dbReference type="AlphaFoldDB" id="A0A4Y2HVU4"/>
<proteinExistence type="predicted"/>
<evidence type="ECO:0000313" key="2">
    <source>
        <dbReference type="Proteomes" id="UP000499080"/>
    </source>
</evidence>
<evidence type="ECO:0000313" key="1">
    <source>
        <dbReference type="EMBL" id="GBM69408.1"/>
    </source>
</evidence>